<dbReference type="Gramene" id="ORUFI12G15280.1">
    <property type="protein sequence ID" value="ORUFI12G15280.1"/>
    <property type="gene ID" value="ORUFI12G15280"/>
</dbReference>
<keyword evidence="2" id="KW-1185">Reference proteome</keyword>
<dbReference type="Proteomes" id="UP000008022">
    <property type="component" value="Unassembled WGS sequence"/>
</dbReference>
<dbReference type="AlphaFoldDB" id="A0A0E0RI04"/>
<proteinExistence type="predicted"/>
<protein>
    <submittedName>
        <fullName evidence="1">Uncharacterized protein</fullName>
    </submittedName>
</protein>
<reference evidence="1" key="2">
    <citation type="submission" date="2015-06" db="UniProtKB">
        <authorList>
            <consortium name="EnsemblPlants"/>
        </authorList>
    </citation>
    <scope>IDENTIFICATION</scope>
</reference>
<organism evidence="1 2">
    <name type="scientific">Oryza rufipogon</name>
    <name type="common">Brownbeard rice</name>
    <name type="synonym">Asian wild rice</name>
    <dbReference type="NCBI Taxonomy" id="4529"/>
    <lineage>
        <taxon>Eukaryota</taxon>
        <taxon>Viridiplantae</taxon>
        <taxon>Streptophyta</taxon>
        <taxon>Embryophyta</taxon>
        <taxon>Tracheophyta</taxon>
        <taxon>Spermatophyta</taxon>
        <taxon>Magnoliopsida</taxon>
        <taxon>Liliopsida</taxon>
        <taxon>Poales</taxon>
        <taxon>Poaceae</taxon>
        <taxon>BOP clade</taxon>
        <taxon>Oryzoideae</taxon>
        <taxon>Oryzeae</taxon>
        <taxon>Oryzinae</taxon>
        <taxon>Oryza</taxon>
    </lineage>
</organism>
<evidence type="ECO:0000313" key="2">
    <source>
        <dbReference type="Proteomes" id="UP000008022"/>
    </source>
</evidence>
<dbReference type="EnsemblPlants" id="ORUFI12G15280.1">
    <property type="protein sequence ID" value="ORUFI12G15280.1"/>
    <property type="gene ID" value="ORUFI12G15280"/>
</dbReference>
<evidence type="ECO:0000313" key="1">
    <source>
        <dbReference type="EnsemblPlants" id="ORUFI12G15280.1"/>
    </source>
</evidence>
<sequence>MRLRVPILIPSHGRRARPCTSSRSARLPIIIELGIEACCYCFLPIYVCLGQELDNDFEKVANSRNTEEICNDKDLNILNGSSVQHDDNDCKILLF</sequence>
<name>A0A0E0RI04_ORYRU</name>
<reference evidence="2" key="1">
    <citation type="submission" date="2013-06" db="EMBL/GenBank/DDBJ databases">
        <authorList>
            <person name="Zhao Q."/>
        </authorList>
    </citation>
    <scope>NUCLEOTIDE SEQUENCE</scope>
    <source>
        <strain evidence="2">cv. W1943</strain>
    </source>
</reference>
<dbReference type="HOGENOM" id="CLU_2376532_0_0_1"/>
<accession>A0A0E0RI04</accession>